<dbReference type="EMBL" id="JAAQPH010000045">
    <property type="protein sequence ID" value="NIA72440.1"/>
    <property type="molecule type" value="Genomic_DNA"/>
</dbReference>
<evidence type="ECO:0000313" key="2">
    <source>
        <dbReference type="Proteomes" id="UP000761264"/>
    </source>
</evidence>
<name>A0A967F3J1_9PROT</name>
<dbReference type="AlphaFoldDB" id="A0A967F3J1"/>
<gene>
    <name evidence="1" type="ORF">HBA54_28015</name>
</gene>
<organism evidence="1 2">
    <name type="scientific">Pelagibius litoralis</name>
    <dbReference type="NCBI Taxonomy" id="374515"/>
    <lineage>
        <taxon>Bacteria</taxon>
        <taxon>Pseudomonadati</taxon>
        <taxon>Pseudomonadota</taxon>
        <taxon>Alphaproteobacteria</taxon>
        <taxon>Rhodospirillales</taxon>
        <taxon>Rhodovibrionaceae</taxon>
        <taxon>Pelagibius</taxon>
    </lineage>
</organism>
<keyword evidence="2" id="KW-1185">Reference proteome</keyword>
<dbReference type="RefSeq" id="WP_167231840.1">
    <property type="nucleotide sequence ID" value="NZ_JAAQPH010000045.1"/>
</dbReference>
<protein>
    <submittedName>
        <fullName evidence="1">Uncharacterized protein</fullName>
    </submittedName>
</protein>
<reference evidence="1" key="1">
    <citation type="submission" date="2020-03" db="EMBL/GenBank/DDBJ databases">
        <title>Genome of Pelagibius litoralis DSM 21314T.</title>
        <authorList>
            <person name="Wang G."/>
        </authorList>
    </citation>
    <scope>NUCLEOTIDE SEQUENCE</scope>
    <source>
        <strain evidence="1">DSM 21314</strain>
    </source>
</reference>
<comment type="caution">
    <text evidence="1">The sequence shown here is derived from an EMBL/GenBank/DDBJ whole genome shotgun (WGS) entry which is preliminary data.</text>
</comment>
<dbReference type="Proteomes" id="UP000761264">
    <property type="component" value="Unassembled WGS sequence"/>
</dbReference>
<evidence type="ECO:0000313" key="1">
    <source>
        <dbReference type="EMBL" id="NIA72440.1"/>
    </source>
</evidence>
<proteinExistence type="predicted"/>
<sequence>MIFSPGAFGPAAAGRALTAAVLMALLAFGSPSKPAWAESQAVVVEQAEFLVSVDDGQGRERRIRADIVPFLPNRACFGWQIKLSDAPPVIRYREVLTLPSAPKFWSGENDEYSSHRFSADRTTATTEEFAAPKDGWLSSRWCIAEGDPTGPHSIDVYIDDRLARRFEFEVRAP</sequence>
<accession>A0A967F3J1</accession>